<evidence type="ECO:0000313" key="4">
    <source>
        <dbReference type="Proteomes" id="UP000242815"/>
    </source>
</evidence>
<dbReference type="PANTHER" id="PTHR31793">
    <property type="entry name" value="4-HYDROXYBENZOYL-COA THIOESTERASE FAMILY MEMBER"/>
    <property type="match status" value="1"/>
</dbReference>
<accession>A0A1I6BZR4</accession>
<dbReference type="PANTHER" id="PTHR31793:SF27">
    <property type="entry name" value="NOVEL THIOESTERASE SUPERFAMILY DOMAIN AND SAPOSIN A-TYPE DOMAIN CONTAINING PROTEIN (0610012H03RIK)"/>
    <property type="match status" value="1"/>
</dbReference>
<sequence length="156" mass="17833">MQQQVFREMARLHLEFPEDQFYFTTQLTVRITDINSGKHLANDSMISMISEARARFLYQFGIEEVSVNDVGIIVTDLATTYRREAFARETLVFEVGLMDLNKYGGDIIFRITKAESGELVALAKSGFVFYNFLAAKVTPMPEDFRLRFPGVNQIEG</sequence>
<dbReference type="STRING" id="1002526.SAMN05216578_109110"/>
<reference evidence="3 4" key="1">
    <citation type="submission" date="2016-10" db="EMBL/GenBank/DDBJ databases">
        <authorList>
            <person name="de Groot N.N."/>
        </authorList>
    </citation>
    <scope>NUCLEOTIDE SEQUENCE [LARGE SCALE GENOMIC DNA]</scope>
    <source>
        <strain evidence="3 4">JCM 18415</strain>
    </source>
</reference>
<evidence type="ECO:0000256" key="1">
    <source>
        <dbReference type="ARBA" id="ARBA00005953"/>
    </source>
</evidence>
<dbReference type="Gene3D" id="3.10.129.10">
    <property type="entry name" value="Hotdog Thioesterase"/>
    <property type="match status" value="1"/>
</dbReference>
<proteinExistence type="inferred from homology"/>
<protein>
    <submittedName>
        <fullName evidence="3">Acyl-CoA thioesterase FadM</fullName>
    </submittedName>
</protein>
<comment type="similarity">
    <text evidence="1">Belongs to the 4-hydroxybenzoyl-CoA thioesterase family.</text>
</comment>
<dbReference type="InterPro" id="IPR029069">
    <property type="entry name" value="HotDog_dom_sf"/>
</dbReference>
<dbReference type="AlphaFoldDB" id="A0A1I6BZR4"/>
<dbReference type="CDD" id="cd00586">
    <property type="entry name" value="4HBT"/>
    <property type="match status" value="1"/>
</dbReference>
<gene>
    <name evidence="3" type="ORF">SAMN05216578_109110</name>
</gene>
<dbReference type="EMBL" id="FOYD01000009">
    <property type="protein sequence ID" value="SFQ86430.1"/>
    <property type="molecule type" value="Genomic_DNA"/>
</dbReference>
<organism evidence="3 4">
    <name type="scientific">Halopseudomonas formosensis</name>
    <dbReference type="NCBI Taxonomy" id="1002526"/>
    <lineage>
        <taxon>Bacteria</taxon>
        <taxon>Pseudomonadati</taxon>
        <taxon>Pseudomonadota</taxon>
        <taxon>Gammaproteobacteria</taxon>
        <taxon>Pseudomonadales</taxon>
        <taxon>Pseudomonadaceae</taxon>
        <taxon>Halopseudomonas</taxon>
    </lineage>
</organism>
<name>A0A1I6BZR4_9GAMM</name>
<dbReference type="SUPFAM" id="SSF54637">
    <property type="entry name" value="Thioesterase/thiol ester dehydrase-isomerase"/>
    <property type="match status" value="1"/>
</dbReference>
<keyword evidence="2" id="KW-0378">Hydrolase</keyword>
<evidence type="ECO:0000313" key="3">
    <source>
        <dbReference type="EMBL" id="SFQ86430.1"/>
    </source>
</evidence>
<dbReference type="GO" id="GO:0047617">
    <property type="term" value="F:fatty acyl-CoA hydrolase activity"/>
    <property type="evidence" value="ECO:0007669"/>
    <property type="project" value="TreeGrafter"/>
</dbReference>
<evidence type="ECO:0000256" key="2">
    <source>
        <dbReference type="ARBA" id="ARBA00022801"/>
    </source>
</evidence>
<dbReference type="Proteomes" id="UP000242815">
    <property type="component" value="Unassembled WGS sequence"/>
</dbReference>
<dbReference type="Pfam" id="PF13279">
    <property type="entry name" value="4HBT_2"/>
    <property type="match status" value="1"/>
</dbReference>
<dbReference type="InterPro" id="IPR050563">
    <property type="entry name" value="4-hydroxybenzoyl-CoA_TE"/>
</dbReference>